<comment type="caution">
    <text evidence="1">The sequence shown here is derived from an EMBL/GenBank/DDBJ whole genome shotgun (WGS) entry which is preliminary data.</text>
</comment>
<organism evidence="1 2">
    <name type="scientific">Pseudomonas umsongensis</name>
    <dbReference type="NCBI Taxonomy" id="198618"/>
    <lineage>
        <taxon>Bacteria</taxon>
        <taxon>Pseudomonadati</taxon>
        <taxon>Pseudomonadota</taxon>
        <taxon>Gammaproteobacteria</taxon>
        <taxon>Pseudomonadales</taxon>
        <taxon>Pseudomonadaceae</taxon>
        <taxon>Pseudomonas</taxon>
    </lineage>
</organism>
<dbReference type="EMBL" id="NIWU01000006">
    <property type="protein sequence ID" value="OXR29203.1"/>
    <property type="molecule type" value="Genomic_DNA"/>
</dbReference>
<reference evidence="1 2" key="1">
    <citation type="submission" date="2017-06" db="EMBL/GenBank/DDBJ databases">
        <authorList>
            <person name="Furmanczyk E.M."/>
        </authorList>
    </citation>
    <scope>NUCLEOTIDE SEQUENCE [LARGE SCALE GENOMIC DNA]</scope>
    <source>
        <strain evidence="1 2">DSM 16611</strain>
    </source>
</reference>
<keyword evidence="2" id="KW-1185">Reference proteome</keyword>
<accession>A0ABX4DQ55</accession>
<sequence length="106" mass="11658">MLAMDVNDYAGNLAPRSVLRFFAIMLAPTRASEQTPDHPIRPPRNPISHTKLGISQKNQYAAPHICASTRQAALIAPTRQMTFSPSPTAGRKIRVYVLKAGAVYQK</sequence>
<gene>
    <name evidence="1" type="ORF">PSUM_25465</name>
</gene>
<name>A0ABX4DQ55_9PSED</name>
<proteinExistence type="predicted"/>
<evidence type="ECO:0000313" key="1">
    <source>
        <dbReference type="EMBL" id="OXR29203.1"/>
    </source>
</evidence>
<evidence type="ECO:0000313" key="2">
    <source>
        <dbReference type="Proteomes" id="UP000215455"/>
    </source>
</evidence>
<protein>
    <submittedName>
        <fullName evidence="1">Uncharacterized protein</fullName>
    </submittedName>
</protein>
<dbReference type="Proteomes" id="UP000215455">
    <property type="component" value="Unassembled WGS sequence"/>
</dbReference>